<gene>
    <name evidence="1" type="ORF">BJ982_004149</name>
</gene>
<evidence type="ECO:0000313" key="2">
    <source>
        <dbReference type="Proteomes" id="UP000542210"/>
    </source>
</evidence>
<evidence type="ECO:0000313" key="1">
    <source>
        <dbReference type="EMBL" id="MBB4702605.1"/>
    </source>
</evidence>
<sequence>MLPTGLPPSAELGHLARVLDALPALFAPPSGRAQFAAAQDALTHLAVIAAERPATADDVAAAITGYAVRVGHLRAESSTSGVLTPATRRAPINGQAGPDLRLEVTACLRSA</sequence>
<keyword evidence="2" id="KW-1185">Reference proteome</keyword>
<dbReference type="EMBL" id="JACHND010000001">
    <property type="protein sequence ID" value="MBB4702605.1"/>
    <property type="molecule type" value="Genomic_DNA"/>
</dbReference>
<accession>A0A7W7DAX3</accession>
<dbReference type="Proteomes" id="UP000542210">
    <property type="component" value="Unassembled WGS sequence"/>
</dbReference>
<reference evidence="1 2" key="1">
    <citation type="submission" date="2020-08" db="EMBL/GenBank/DDBJ databases">
        <title>Sequencing the genomes of 1000 actinobacteria strains.</title>
        <authorList>
            <person name="Klenk H.-P."/>
        </authorList>
    </citation>
    <scope>NUCLEOTIDE SEQUENCE [LARGE SCALE GENOMIC DNA]</scope>
    <source>
        <strain evidence="1 2">DSM 45784</strain>
    </source>
</reference>
<proteinExistence type="predicted"/>
<name>A0A7W7DAX3_9ACTN</name>
<comment type="caution">
    <text evidence="1">The sequence shown here is derived from an EMBL/GenBank/DDBJ whole genome shotgun (WGS) entry which is preliminary data.</text>
</comment>
<dbReference type="RefSeq" id="WP_184882499.1">
    <property type="nucleotide sequence ID" value="NZ_BOOV01000005.1"/>
</dbReference>
<organism evidence="1 2">
    <name type="scientific">Sphaerisporangium siamense</name>
    <dbReference type="NCBI Taxonomy" id="795645"/>
    <lineage>
        <taxon>Bacteria</taxon>
        <taxon>Bacillati</taxon>
        <taxon>Actinomycetota</taxon>
        <taxon>Actinomycetes</taxon>
        <taxon>Streptosporangiales</taxon>
        <taxon>Streptosporangiaceae</taxon>
        <taxon>Sphaerisporangium</taxon>
    </lineage>
</organism>
<dbReference type="AlphaFoldDB" id="A0A7W7DAX3"/>
<protein>
    <submittedName>
        <fullName evidence="1">Uncharacterized protein</fullName>
    </submittedName>
</protein>